<sequence>MRSSLRRGLGRLGRGVVQAIWPNQRLRLTREGSWYLAAWMLMVVMGFYHNNNFVMLVAALAFGPVVSSVFASASMLRRVTVSRRPPVSAVHEGGRLTIEYALDNSKWIAAAIALTLDEELQPEDKTLPRARRVPIRAFWEHVPAGRRGRVRWNGTAPGRGRYRFRSLEIMTAHPFGLLERRVSISMPAQLVVYPAVGVLTRRGRRLQREASESRRGQRQERSIQQLDYHGLREYRPGDSPRSIHWRTTARIGVPMVKEFEVQRQQDLAILVDPWLPRHHADADHREAVERAIQFAATVIVEVCRDPGRRVALGWTGTAPGARHGLTSPRLMHECLENLAVLKSHPEGKPADLIELLPPSTLREAFFVIVTTRPLTVADLAPTSNGCSPWWTRGFAQRAIILNAARGDLDDYIQFTETAAKLDGLPAAPAHNPPTPPPPSWPAQPSTLPTPASVSPTPPDLPPASPAQPGAAA</sequence>
<dbReference type="Proteomes" id="UP000008631">
    <property type="component" value="Chromosome"/>
</dbReference>
<dbReference type="InParanoid" id="E8R179"/>
<evidence type="ECO:0000256" key="2">
    <source>
        <dbReference type="SAM" id="Phobius"/>
    </source>
</evidence>
<dbReference type="OrthoDB" id="9812729at2"/>
<protein>
    <recommendedName>
        <fullName evidence="3">DUF58 domain-containing protein</fullName>
    </recommendedName>
</protein>
<evidence type="ECO:0000256" key="1">
    <source>
        <dbReference type="SAM" id="MobiDB-lite"/>
    </source>
</evidence>
<feature type="transmembrane region" description="Helical" evidence="2">
    <location>
        <begin position="32"/>
        <end position="48"/>
    </location>
</feature>
<dbReference type="RefSeq" id="WP_013563574.1">
    <property type="nucleotide sequence ID" value="NC_014962.1"/>
</dbReference>
<accession>E8R179</accession>
<proteinExistence type="predicted"/>
<feature type="domain" description="DUF58" evidence="3">
    <location>
        <begin position="231"/>
        <end position="369"/>
    </location>
</feature>
<feature type="compositionally biased region" description="Pro residues" evidence="1">
    <location>
        <begin position="430"/>
        <end position="441"/>
    </location>
</feature>
<organism evidence="4 5">
    <name type="scientific">Isosphaera pallida (strain ATCC 43644 / DSM 9630 / IS1B)</name>
    <dbReference type="NCBI Taxonomy" id="575540"/>
    <lineage>
        <taxon>Bacteria</taxon>
        <taxon>Pseudomonadati</taxon>
        <taxon>Planctomycetota</taxon>
        <taxon>Planctomycetia</taxon>
        <taxon>Isosphaerales</taxon>
        <taxon>Isosphaeraceae</taxon>
        <taxon>Isosphaera</taxon>
    </lineage>
</organism>
<dbReference type="eggNOG" id="COG1721">
    <property type="taxonomic scope" value="Bacteria"/>
</dbReference>
<dbReference type="Pfam" id="PF01882">
    <property type="entry name" value="DUF58"/>
    <property type="match status" value="1"/>
</dbReference>
<feature type="transmembrane region" description="Helical" evidence="2">
    <location>
        <begin position="54"/>
        <end position="76"/>
    </location>
</feature>
<dbReference type="PANTHER" id="PTHR34351">
    <property type="entry name" value="SLR1927 PROTEIN-RELATED"/>
    <property type="match status" value="1"/>
</dbReference>
<dbReference type="KEGG" id="ipa:Isop_0694"/>
<dbReference type="AlphaFoldDB" id="E8R179"/>
<name>E8R179_ISOPI</name>
<feature type="region of interest" description="Disordered" evidence="1">
    <location>
        <begin position="423"/>
        <end position="472"/>
    </location>
</feature>
<reference evidence="4 5" key="2">
    <citation type="journal article" date="2011" name="Stand. Genomic Sci.">
        <title>Complete genome sequence of Isosphaera pallida type strain (IS1B).</title>
        <authorList>
            <consortium name="US DOE Joint Genome Institute (JGI-PGF)"/>
            <person name="Goker M."/>
            <person name="Cleland D."/>
            <person name="Saunders E."/>
            <person name="Lapidus A."/>
            <person name="Nolan M."/>
            <person name="Lucas S."/>
            <person name="Hammon N."/>
            <person name="Deshpande S."/>
            <person name="Cheng J.F."/>
            <person name="Tapia R."/>
            <person name="Han C."/>
            <person name="Goodwin L."/>
            <person name="Pitluck S."/>
            <person name="Liolios K."/>
            <person name="Pagani I."/>
            <person name="Ivanova N."/>
            <person name="Mavromatis K."/>
            <person name="Pati A."/>
            <person name="Chen A."/>
            <person name="Palaniappan K."/>
            <person name="Land M."/>
            <person name="Hauser L."/>
            <person name="Chang Y.J."/>
            <person name="Jeffries C.D."/>
            <person name="Detter J.C."/>
            <person name="Beck B."/>
            <person name="Woyke T."/>
            <person name="Bristow J."/>
            <person name="Eisen J.A."/>
            <person name="Markowitz V."/>
            <person name="Hugenholtz P."/>
            <person name="Kyrpides N.C."/>
            <person name="Klenk H.P."/>
        </authorList>
    </citation>
    <scope>NUCLEOTIDE SEQUENCE [LARGE SCALE GENOMIC DNA]</scope>
    <source>
        <strain evidence="5">ATCC 43644 / DSM 9630 / IS1B</strain>
    </source>
</reference>
<dbReference type="InterPro" id="IPR002881">
    <property type="entry name" value="DUF58"/>
</dbReference>
<evidence type="ECO:0000313" key="5">
    <source>
        <dbReference type="Proteomes" id="UP000008631"/>
    </source>
</evidence>
<keyword evidence="2" id="KW-0812">Transmembrane</keyword>
<dbReference type="PANTHER" id="PTHR34351:SF1">
    <property type="entry name" value="SLR1927 PROTEIN"/>
    <property type="match status" value="1"/>
</dbReference>
<reference key="1">
    <citation type="submission" date="2010-11" db="EMBL/GenBank/DDBJ databases">
        <title>The complete sequence of chromosome of Isophaera pallida ATCC 43644.</title>
        <authorList>
            <consortium name="US DOE Joint Genome Institute (JGI-PGF)"/>
            <person name="Lucas S."/>
            <person name="Copeland A."/>
            <person name="Lapidus A."/>
            <person name="Bruce D."/>
            <person name="Goodwin L."/>
            <person name="Pitluck S."/>
            <person name="Kyrpides N."/>
            <person name="Mavromatis K."/>
            <person name="Pagani I."/>
            <person name="Ivanova N."/>
            <person name="Saunders E."/>
            <person name="Brettin T."/>
            <person name="Detter J.C."/>
            <person name="Han C."/>
            <person name="Tapia R."/>
            <person name="Land M."/>
            <person name="Hauser L."/>
            <person name="Markowitz V."/>
            <person name="Cheng J.-F."/>
            <person name="Hugenholtz P."/>
            <person name="Woyke T."/>
            <person name="Wu D."/>
            <person name="Eisen J.A."/>
        </authorList>
    </citation>
    <scope>NUCLEOTIDE SEQUENCE</scope>
    <source>
        <strain>ATCC 43644</strain>
    </source>
</reference>
<dbReference type="HOGENOM" id="CLU_578443_0_0_0"/>
<keyword evidence="5" id="KW-1185">Reference proteome</keyword>
<keyword evidence="2" id="KW-1133">Transmembrane helix</keyword>
<evidence type="ECO:0000313" key="4">
    <source>
        <dbReference type="EMBL" id="ADV61285.1"/>
    </source>
</evidence>
<keyword evidence="2" id="KW-0472">Membrane</keyword>
<dbReference type="STRING" id="575540.Isop_0694"/>
<feature type="compositionally biased region" description="Pro residues" evidence="1">
    <location>
        <begin position="455"/>
        <end position="465"/>
    </location>
</feature>
<gene>
    <name evidence="4" type="ordered locus">Isop_0694</name>
</gene>
<dbReference type="EMBL" id="CP002353">
    <property type="protein sequence ID" value="ADV61285.1"/>
    <property type="molecule type" value="Genomic_DNA"/>
</dbReference>
<evidence type="ECO:0000259" key="3">
    <source>
        <dbReference type="Pfam" id="PF01882"/>
    </source>
</evidence>